<keyword evidence="1" id="KW-0433">Leucine-rich repeat</keyword>
<dbReference type="Gene3D" id="3.80.10.10">
    <property type="entry name" value="Ribonuclease Inhibitor"/>
    <property type="match status" value="3"/>
</dbReference>
<sequence length="1123" mass="127487">MAEAIIQVVLENLNSLIQKEFGLLFGVHCEMEKLSSILTTIKAVLGDAEEKQFTDRAIKNWLKKIRDAAHELEDVLEECSMEFEAENSAGSSNMKVHCSCLSSSHPTNILFRYRIVNRMKEIKDRLYEIAEEKEKFHLREVVIGRLAETPGWRQTSSVITQPQVYGREADKEKIVEFLCGHDYENLSIYSIVGLGGLGKTTLSQLVFNDERVSKHFLLKIWVCVSEDFSLERMTKSIIQSATGKECGNLELDPLQRQLQEILKSKRYLLVLDDVWNEDQEKWDRLKYVLACGSKGSSIVVSTRLVKVAYIMGTVPPHELSCLSEADCWSLFKQRAFGPEREERESLVAIGKEIVKRCGGVPLAAKALGGLLRFKNEEKEWVHVKESELWNLPQDESCVLPALRLSYFNLSLNLRQCFAYCAIFNKDERLDKEHLIHLWMANGFISSSGNMEAEDVGNEVFAELYWRSLFQEAWTNEVGDVESFKMHDLVHDLAQSITEEEYLVVENIESLSDLSTRTHHVSSLNNLSKITPLRSTTLNMGILEKVKSLRTLLLVADDLQPSIPQSSVFRSLRSLRATPLKIGNLIHLRYLDLSNSKFTTLPESICSCWNLQTLKLNYCHYLVSLPKHLRRLRNLRHLEIRYSDSLTQMPLKIGELTNLKTLSQFVVGEKNGYRIGELHSLDLRRELEIKGLCNVRSALDARDANLIAKTGLKELSLSWSLGREPFTILNAADEQVLDAFQPHPNLRYLRINNYRGAVFPNWMRNLVSTLNNLVGITLTDFRHCSGFLPLGKLPCLRRLHLAGITHLQYIDNESYDGSGSGKTPFPSLEQLYLHDLPNLEGLLRDDGTVVVDESNIMFPRLDILWISSAPKLILPRLPSVRVLTVSSCNEEAEELLRSISNCCGLTTLRLSDCPNLTSLPDEMMRELTCLKELEINGLNKLEVLSNELIGLNALQILMIQNCDVLESFPEQALRGLISLQKLDVSSCTRLKSLSEGFQLLTSLQNLEIRCCPELVAFPNDISHLTSLRRLVIGGSLSEKNWPCVLPEGFQYIPMLQILSLQRLHVLSLPDCLGDLISLQRLEIIACPKLISLPESIQRLTNLQELKIRGCHPELHQRSHPETGR</sequence>
<dbReference type="Pfam" id="PF23559">
    <property type="entry name" value="WHD_DRP"/>
    <property type="match status" value="1"/>
</dbReference>
<feature type="domain" description="Disease resistance protein winged helix" evidence="8">
    <location>
        <begin position="422"/>
        <end position="493"/>
    </location>
</feature>
<accession>A0AAD7KQN2</accession>
<evidence type="ECO:0000256" key="2">
    <source>
        <dbReference type="ARBA" id="ARBA00022737"/>
    </source>
</evidence>
<evidence type="ECO:0000256" key="4">
    <source>
        <dbReference type="ARBA" id="ARBA00022821"/>
    </source>
</evidence>
<dbReference type="GO" id="GO:0051707">
    <property type="term" value="P:response to other organism"/>
    <property type="evidence" value="ECO:0007669"/>
    <property type="project" value="UniProtKB-ARBA"/>
</dbReference>
<dbReference type="Gene3D" id="1.10.8.430">
    <property type="entry name" value="Helical domain of apoptotic protease-activating factors"/>
    <property type="match status" value="1"/>
</dbReference>
<dbReference type="Gene3D" id="1.20.5.4130">
    <property type="match status" value="1"/>
</dbReference>
<evidence type="ECO:0000259" key="6">
    <source>
        <dbReference type="Pfam" id="PF00931"/>
    </source>
</evidence>
<dbReference type="SUPFAM" id="SSF52540">
    <property type="entry name" value="P-loop containing nucleoside triphosphate hydrolases"/>
    <property type="match status" value="1"/>
</dbReference>
<dbReference type="InterPro" id="IPR036388">
    <property type="entry name" value="WH-like_DNA-bd_sf"/>
</dbReference>
<dbReference type="Pfam" id="PF00931">
    <property type="entry name" value="NB-ARC"/>
    <property type="match status" value="1"/>
</dbReference>
<protein>
    <submittedName>
        <fullName evidence="10">Disease resistance protein</fullName>
    </submittedName>
</protein>
<dbReference type="SUPFAM" id="SSF52058">
    <property type="entry name" value="L domain-like"/>
    <property type="match status" value="2"/>
</dbReference>
<dbReference type="GO" id="GO:0005524">
    <property type="term" value="F:ATP binding"/>
    <property type="evidence" value="ECO:0007669"/>
    <property type="project" value="UniProtKB-KW"/>
</dbReference>
<dbReference type="PANTHER" id="PTHR36766:SF42">
    <property type="entry name" value="NB-ARC DOMAIN DISEASE RESISTANCE PROTEIN"/>
    <property type="match status" value="1"/>
</dbReference>
<reference evidence="10" key="1">
    <citation type="journal article" date="2023" name="Science">
        <title>Elucidation of the pathway for biosynthesis of saponin adjuvants from the soapbark tree.</title>
        <authorList>
            <person name="Reed J."/>
            <person name="Orme A."/>
            <person name="El-Demerdash A."/>
            <person name="Owen C."/>
            <person name="Martin L.B.B."/>
            <person name="Misra R.C."/>
            <person name="Kikuchi S."/>
            <person name="Rejzek M."/>
            <person name="Martin A.C."/>
            <person name="Harkess A."/>
            <person name="Leebens-Mack J."/>
            <person name="Louveau T."/>
            <person name="Stephenson M.J."/>
            <person name="Osbourn A."/>
        </authorList>
    </citation>
    <scope>NUCLEOTIDE SEQUENCE</scope>
    <source>
        <strain evidence="10">S10</strain>
    </source>
</reference>
<name>A0AAD7KQN2_QUISA</name>
<dbReference type="InterPro" id="IPR058922">
    <property type="entry name" value="WHD_DRP"/>
</dbReference>
<dbReference type="AlphaFoldDB" id="A0AAD7KQN2"/>
<dbReference type="InterPro" id="IPR032675">
    <property type="entry name" value="LRR_dom_sf"/>
</dbReference>
<keyword evidence="5" id="KW-0067">ATP-binding</keyword>
<feature type="domain" description="NB-ARC" evidence="6">
    <location>
        <begin position="168"/>
        <end position="336"/>
    </location>
</feature>
<evidence type="ECO:0000256" key="5">
    <source>
        <dbReference type="ARBA" id="ARBA00022840"/>
    </source>
</evidence>
<dbReference type="InterPro" id="IPR002182">
    <property type="entry name" value="NB-ARC"/>
</dbReference>
<feature type="domain" description="R13L1/DRL21-like LRR repeat region" evidence="9">
    <location>
        <begin position="674"/>
        <end position="802"/>
    </location>
</feature>
<dbReference type="FunFam" id="1.10.10.10:FF:000322">
    <property type="entry name" value="Probable disease resistance protein At1g63360"/>
    <property type="match status" value="1"/>
</dbReference>
<dbReference type="PRINTS" id="PR00364">
    <property type="entry name" value="DISEASERSIST"/>
</dbReference>
<keyword evidence="4" id="KW-0611">Plant defense</keyword>
<evidence type="ECO:0000313" key="10">
    <source>
        <dbReference type="EMBL" id="KAJ7943924.1"/>
    </source>
</evidence>
<dbReference type="CDD" id="cd14798">
    <property type="entry name" value="RX-CC_like"/>
    <property type="match status" value="1"/>
</dbReference>
<keyword evidence="3" id="KW-0547">Nucleotide-binding</keyword>
<dbReference type="Gene3D" id="1.10.10.10">
    <property type="entry name" value="Winged helix-like DNA-binding domain superfamily/Winged helix DNA-binding domain"/>
    <property type="match status" value="1"/>
</dbReference>
<evidence type="ECO:0000259" key="8">
    <source>
        <dbReference type="Pfam" id="PF23559"/>
    </source>
</evidence>
<organism evidence="10 11">
    <name type="scientific">Quillaja saponaria</name>
    <name type="common">Soap bark tree</name>
    <dbReference type="NCBI Taxonomy" id="32244"/>
    <lineage>
        <taxon>Eukaryota</taxon>
        <taxon>Viridiplantae</taxon>
        <taxon>Streptophyta</taxon>
        <taxon>Embryophyta</taxon>
        <taxon>Tracheophyta</taxon>
        <taxon>Spermatophyta</taxon>
        <taxon>Magnoliopsida</taxon>
        <taxon>eudicotyledons</taxon>
        <taxon>Gunneridae</taxon>
        <taxon>Pentapetalae</taxon>
        <taxon>rosids</taxon>
        <taxon>fabids</taxon>
        <taxon>Fabales</taxon>
        <taxon>Quillajaceae</taxon>
        <taxon>Quillaja</taxon>
    </lineage>
</organism>
<dbReference type="Gene3D" id="3.40.50.300">
    <property type="entry name" value="P-loop containing nucleotide triphosphate hydrolases"/>
    <property type="match status" value="1"/>
</dbReference>
<dbReference type="FunFam" id="3.40.50.300:FF:001091">
    <property type="entry name" value="Probable disease resistance protein At1g61300"/>
    <property type="match status" value="1"/>
</dbReference>
<evidence type="ECO:0000256" key="1">
    <source>
        <dbReference type="ARBA" id="ARBA00022614"/>
    </source>
</evidence>
<dbReference type="KEGG" id="qsa:O6P43_033404"/>
<dbReference type="Pfam" id="PF18052">
    <property type="entry name" value="Rx_N"/>
    <property type="match status" value="1"/>
</dbReference>
<dbReference type="InterPro" id="IPR041118">
    <property type="entry name" value="Rx_N"/>
</dbReference>
<dbReference type="GO" id="GO:0043531">
    <property type="term" value="F:ADP binding"/>
    <property type="evidence" value="ECO:0007669"/>
    <property type="project" value="InterPro"/>
</dbReference>
<evidence type="ECO:0000313" key="11">
    <source>
        <dbReference type="Proteomes" id="UP001163823"/>
    </source>
</evidence>
<dbReference type="InterPro" id="IPR042197">
    <property type="entry name" value="Apaf_helical"/>
</dbReference>
<proteinExistence type="predicted"/>
<feature type="domain" description="Disease resistance N-terminal" evidence="7">
    <location>
        <begin position="6"/>
        <end position="93"/>
    </location>
</feature>
<evidence type="ECO:0000259" key="9">
    <source>
        <dbReference type="Pfam" id="PF25019"/>
    </source>
</evidence>
<dbReference type="PANTHER" id="PTHR36766">
    <property type="entry name" value="PLANT BROAD-SPECTRUM MILDEW RESISTANCE PROTEIN RPW8"/>
    <property type="match status" value="1"/>
</dbReference>
<dbReference type="Pfam" id="PF25019">
    <property type="entry name" value="LRR_R13L1-DRL21"/>
    <property type="match status" value="1"/>
</dbReference>
<gene>
    <name evidence="10" type="ORF">O6P43_033404</name>
</gene>
<evidence type="ECO:0000259" key="7">
    <source>
        <dbReference type="Pfam" id="PF18052"/>
    </source>
</evidence>
<comment type="caution">
    <text evidence="10">The sequence shown here is derived from an EMBL/GenBank/DDBJ whole genome shotgun (WGS) entry which is preliminary data.</text>
</comment>
<dbReference type="EMBL" id="JARAOO010000014">
    <property type="protein sequence ID" value="KAJ7943924.1"/>
    <property type="molecule type" value="Genomic_DNA"/>
</dbReference>
<keyword evidence="11" id="KW-1185">Reference proteome</keyword>
<dbReference type="InterPro" id="IPR027417">
    <property type="entry name" value="P-loop_NTPase"/>
</dbReference>
<evidence type="ECO:0000256" key="3">
    <source>
        <dbReference type="ARBA" id="ARBA00022741"/>
    </source>
</evidence>
<dbReference type="Proteomes" id="UP001163823">
    <property type="component" value="Chromosome 14"/>
</dbReference>
<dbReference type="InterPro" id="IPR038005">
    <property type="entry name" value="RX-like_CC"/>
</dbReference>
<keyword evidence="2" id="KW-0677">Repeat</keyword>
<dbReference type="GO" id="GO:0006952">
    <property type="term" value="P:defense response"/>
    <property type="evidence" value="ECO:0007669"/>
    <property type="project" value="UniProtKB-KW"/>
</dbReference>
<dbReference type="InterPro" id="IPR056789">
    <property type="entry name" value="LRR_R13L1-DRL21"/>
</dbReference>